<evidence type="ECO:0000313" key="1">
    <source>
        <dbReference type="EMBL" id="KAK2160805.1"/>
    </source>
</evidence>
<dbReference type="AlphaFoldDB" id="A0AAD9JY19"/>
<name>A0AAD9JY19_9ANNE</name>
<dbReference type="Proteomes" id="UP001208570">
    <property type="component" value="Unassembled WGS sequence"/>
</dbReference>
<sequence length="129" mass="14581">MTLFTFTRCNRLDNLYLHVPVYKPSVNKSKVHFHNCLSYDGAFVVEFSSSQSLFSPDSIMFRTKAKDISFSGCIATLTFFTRSVCSLDHKLSPSKEYGTGLRGNTEQVAAYSQISRPHQGQQRRVSKVT</sequence>
<comment type="caution">
    <text evidence="1">The sequence shown here is derived from an EMBL/GenBank/DDBJ whole genome shotgun (WGS) entry which is preliminary data.</text>
</comment>
<dbReference type="EMBL" id="JAODUP010000127">
    <property type="protein sequence ID" value="KAK2160805.1"/>
    <property type="molecule type" value="Genomic_DNA"/>
</dbReference>
<gene>
    <name evidence="1" type="ORF">LSH36_127g18067</name>
</gene>
<proteinExistence type="predicted"/>
<reference evidence="1" key="1">
    <citation type="journal article" date="2023" name="Mol. Biol. Evol.">
        <title>Third-Generation Sequencing Reveals the Adaptive Role of the Epigenome in Three Deep-Sea Polychaetes.</title>
        <authorList>
            <person name="Perez M."/>
            <person name="Aroh O."/>
            <person name="Sun Y."/>
            <person name="Lan Y."/>
            <person name="Juniper S.K."/>
            <person name="Young C.R."/>
            <person name="Angers B."/>
            <person name="Qian P.Y."/>
        </authorList>
    </citation>
    <scope>NUCLEOTIDE SEQUENCE</scope>
    <source>
        <strain evidence="1">P08H-3</strain>
    </source>
</reference>
<evidence type="ECO:0000313" key="2">
    <source>
        <dbReference type="Proteomes" id="UP001208570"/>
    </source>
</evidence>
<accession>A0AAD9JY19</accession>
<organism evidence="1 2">
    <name type="scientific">Paralvinella palmiformis</name>
    <dbReference type="NCBI Taxonomy" id="53620"/>
    <lineage>
        <taxon>Eukaryota</taxon>
        <taxon>Metazoa</taxon>
        <taxon>Spiralia</taxon>
        <taxon>Lophotrochozoa</taxon>
        <taxon>Annelida</taxon>
        <taxon>Polychaeta</taxon>
        <taxon>Sedentaria</taxon>
        <taxon>Canalipalpata</taxon>
        <taxon>Terebellida</taxon>
        <taxon>Terebelliformia</taxon>
        <taxon>Alvinellidae</taxon>
        <taxon>Paralvinella</taxon>
    </lineage>
</organism>
<keyword evidence="2" id="KW-1185">Reference proteome</keyword>
<protein>
    <submittedName>
        <fullName evidence="1">Uncharacterized protein</fullName>
    </submittedName>
</protein>